<dbReference type="RefSeq" id="WP_132847464.1">
    <property type="nucleotide sequence ID" value="NZ_SLYC01000003.1"/>
</dbReference>
<dbReference type="InterPro" id="IPR005754">
    <property type="entry name" value="Sortase"/>
</dbReference>
<keyword evidence="2" id="KW-1133">Transmembrane helix</keyword>
<dbReference type="Proteomes" id="UP000295504">
    <property type="component" value="Unassembled WGS sequence"/>
</dbReference>
<evidence type="ECO:0000313" key="4">
    <source>
        <dbReference type="Proteomes" id="UP000295504"/>
    </source>
</evidence>
<protein>
    <submittedName>
        <fullName evidence="3">Sortase A</fullName>
    </submittedName>
</protein>
<name>A0A4R2U8J2_9FIRM</name>
<comment type="caution">
    <text evidence="3">The sequence shown here is derived from an EMBL/GenBank/DDBJ whole genome shotgun (WGS) entry which is preliminary data.</text>
</comment>
<keyword evidence="1" id="KW-0378">Hydrolase</keyword>
<dbReference type="Gene3D" id="2.40.260.10">
    <property type="entry name" value="Sortase"/>
    <property type="match status" value="1"/>
</dbReference>
<keyword evidence="4" id="KW-1185">Reference proteome</keyword>
<dbReference type="InterPro" id="IPR023365">
    <property type="entry name" value="Sortase_dom-sf"/>
</dbReference>
<feature type="non-terminal residue" evidence="3">
    <location>
        <position position="162"/>
    </location>
</feature>
<proteinExistence type="predicted"/>
<gene>
    <name evidence="3" type="ORF">EDD79_10031</name>
</gene>
<reference evidence="3 4" key="1">
    <citation type="submission" date="2019-03" db="EMBL/GenBank/DDBJ databases">
        <title>Genomic Encyclopedia of Type Strains, Phase IV (KMG-IV): sequencing the most valuable type-strain genomes for metagenomic binning, comparative biology and taxonomic classification.</title>
        <authorList>
            <person name="Goeker M."/>
        </authorList>
    </citation>
    <scope>NUCLEOTIDE SEQUENCE [LARGE SCALE GENOMIC DNA]</scope>
    <source>
        <strain evidence="3 4">DSM 100013</strain>
    </source>
</reference>
<dbReference type="AlphaFoldDB" id="A0A4R2U8J2"/>
<evidence type="ECO:0000256" key="2">
    <source>
        <dbReference type="SAM" id="Phobius"/>
    </source>
</evidence>
<dbReference type="GO" id="GO:0016787">
    <property type="term" value="F:hydrolase activity"/>
    <property type="evidence" value="ECO:0007669"/>
    <property type="project" value="UniProtKB-KW"/>
</dbReference>
<keyword evidence="2" id="KW-0812">Transmembrane</keyword>
<sequence>MKKMSYIFITIGILTMLYPFFNNFYQSYWQQNLLNQVDIAESVIEDYQLLNEFFYEELDYFEEQEVDTIERMEEVVNNSSNLLGTIEIAKINLRLPILLGTSSSNLRKAAGHLSGTNFPGEIGNSVIAAHRGRKYGVLFNRLEELEAGDKIVITTKGEKHEY</sequence>
<keyword evidence="2" id="KW-0472">Membrane</keyword>
<dbReference type="NCBIfam" id="TIGR01076">
    <property type="entry name" value="sortase_fam"/>
    <property type="match status" value="1"/>
</dbReference>
<evidence type="ECO:0000256" key="1">
    <source>
        <dbReference type="ARBA" id="ARBA00022801"/>
    </source>
</evidence>
<dbReference type="EMBL" id="SLYC01000003">
    <property type="protein sequence ID" value="TCQ06579.1"/>
    <property type="molecule type" value="Genomic_DNA"/>
</dbReference>
<accession>A0A4R2U8J2</accession>
<dbReference type="OrthoDB" id="154054at2"/>
<dbReference type="Pfam" id="PF04203">
    <property type="entry name" value="Sortase"/>
    <property type="match status" value="1"/>
</dbReference>
<evidence type="ECO:0000313" key="3">
    <source>
        <dbReference type="EMBL" id="TCQ06579.1"/>
    </source>
</evidence>
<dbReference type="SUPFAM" id="SSF63817">
    <property type="entry name" value="Sortase"/>
    <property type="match status" value="1"/>
</dbReference>
<organism evidence="3 4">
    <name type="scientific">Serpentinicella alkaliphila</name>
    <dbReference type="NCBI Taxonomy" id="1734049"/>
    <lineage>
        <taxon>Bacteria</taxon>
        <taxon>Bacillati</taxon>
        <taxon>Bacillota</taxon>
        <taxon>Clostridia</taxon>
        <taxon>Peptostreptococcales</taxon>
        <taxon>Natronincolaceae</taxon>
        <taxon>Serpentinicella</taxon>
    </lineage>
</organism>
<feature type="transmembrane region" description="Helical" evidence="2">
    <location>
        <begin position="6"/>
        <end position="25"/>
    </location>
</feature>